<gene>
    <name evidence="13" type="ORF">JQX08_06710</name>
</gene>
<dbReference type="PROSITE" id="PS00543">
    <property type="entry name" value="HLYD_FAMILY"/>
    <property type="match status" value="1"/>
</dbReference>
<reference evidence="13 14" key="1">
    <citation type="submission" date="2021-02" db="EMBL/GenBank/DDBJ databases">
        <authorList>
            <person name="Lee D.-H."/>
        </authorList>
    </citation>
    <scope>NUCLEOTIDE SEQUENCE [LARGE SCALE GENOMIC DNA]</scope>
    <source>
        <strain evidence="13 14">UL073</strain>
    </source>
</reference>
<feature type="coiled-coil region" evidence="10">
    <location>
        <begin position="173"/>
        <end position="302"/>
    </location>
</feature>
<evidence type="ECO:0000256" key="10">
    <source>
        <dbReference type="SAM" id="Coils"/>
    </source>
</evidence>
<evidence type="ECO:0000256" key="1">
    <source>
        <dbReference type="ARBA" id="ARBA00004377"/>
    </source>
</evidence>
<dbReference type="SUPFAM" id="SSF111369">
    <property type="entry name" value="HlyD-like secretion proteins"/>
    <property type="match status" value="1"/>
</dbReference>
<dbReference type="Proteomes" id="UP000717995">
    <property type="component" value="Unassembled WGS sequence"/>
</dbReference>
<keyword evidence="6" id="KW-0812">Transmembrane</keyword>
<dbReference type="PANTHER" id="PTHR30386">
    <property type="entry name" value="MEMBRANE FUSION SUBUNIT OF EMRAB-TOLC MULTIDRUG EFFLUX PUMP"/>
    <property type="match status" value="1"/>
</dbReference>
<evidence type="ECO:0000259" key="12">
    <source>
        <dbReference type="Pfam" id="PF26002"/>
    </source>
</evidence>
<evidence type="ECO:0000256" key="7">
    <source>
        <dbReference type="ARBA" id="ARBA00022989"/>
    </source>
</evidence>
<evidence type="ECO:0000256" key="2">
    <source>
        <dbReference type="ARBA" id="ARBA00009477"/>
    </source>
</evidence>
<dbReference type="InterPro" id="IPR058982">
    <property type="entry name" value="Beta-barrel_AprE"/>
</dbReference>
<sequence>MSLNPFAAFRHGIRTYFRGGDNLSGQPLPEVSKALVEDAPRVVRLTIWTLIGFTAFLVGWAHFAEIDEVTRGEGKAIPSSKVQKVQNLEGGIVSQIFVHEGQVVKAGEPLMRLDPTRFQSNVGESDADRLAMLLRVERLSAEVDARELSIPEDVRAAAPSQASSEEALFHSRQQQLNDEVAGLQEQLIQKQQELREFASKQAQYRNSLELLRQEIAMSAPLVAQGAMSQVELLRLKRAEVENRGQLDATSLAIPRAESAIKEVERKVAETRSRFRSEALTQLNEARTDLSKAQATGKALEDRVNRTLVTSPVRGIVKQLLVNTIGGVIQPGSDLVEIVPLDDTLLVEARIRPQDIAFLRPGQPAMVKFTAYDFTIYGGLQAELEQIGADTVTDEKGNSFYVIKLRTRKSHLGSDDKPLLIIPGMVATADIMTGKKSILSYLLKPIIRARAEALRER</sequence>
<evidence type="ECO:0000256" key="8">
    <source>
        <dbReference type="ARBA" id="ARBA00023136"/>
    </source>
</evidence>
<evidence type="ECO:0000313" key="13">
    <source>
        <dbReference type="EMBL" id="MBM7060392.1"/>
    </source>
</evidence>
<dbReference type="PRINTS" id="PR01490">
    <property type="entry name" value="RTXTOXIND"/>
</dbReference>
<comment type="subcellular location">
    <subcellularLocation>
        <location evidence="1 9">Cell inner membrane</location>
        <topology evidence="1 9">Single-pass membrane protein</topology>
    </subcellularLocation>
</comment>
<dbReference type="Pfam" id="PF26002">
    <property type="entry name" value="Beta-barrel_AprE"/>
    <property type="match status" value="1"/>
</dbReference>
<keyword evidence="7" id="KW-1133">Transmembrane helix</keyword>
<keyword evidence="3 9" id="KW-0813">Transport</keyword>
<organism evidence="13 14">
    <name type="scientific">Zestomonas insulae</name>
    <dbReference type="NCBI Taxonomy" id="2809017"/>
    <lineage>
        <taxon>Bacteria</taxon>
        <taxon>Pseudomonadati</taxon>
        <taxon>Pseudomonadota</taxon>
        <taxon>Gammaproteobacteria</taxon>
        <taxon>Pseudomonadales</taxon>
        <taxon>Pseudomonadaceae</taxon>
        <taxon>Zestomonas</taxon>
    </lineage>
</organism>
<keyword evidence="8" id="KW-0472">Membrane</keyword>
<keyword evidence="14" id="KW-1185">Reference proteome</keyword>
<accession>A0ABS2IBP2</accession>
<evidence type="ECO:0000256" key="5">
    <source>
        <dbReference type="ARBA" id="ARBA00022519"/>
    </source>
</evidence>
<keyword evidence="10" id="KW-0175">Coiled coil</keyword>
<comment type="similarity">
    <text evidence="2 9">Belongs to the membrane fusion protein (MFP) (TC 8.A.1) family.</text>
</comment>
<evidence type="ECO:0000256" key="9">
    <source>
        <dbReference type="RuleBase" id="RU365093"/>
    </source>
</evidence>
<feature type="domain" description="AprE-like beta-barrel" evidence="12">
    <location>
        <begin position="344"/>
        <end position="433"/>
    </location>
</feature>
<dbReference type="InterPro" id="IPR010129">
    <property type="entry name" value="T1SS_HlyD"/>
</dbReference>
<evidence type="ECO:0000256" key="4">
    <source>
        <dbReference type="ARBA" id="ARBA00022475"/>
    </source>
</evidence>
<dbReference type="PANTHER" id="PTHR30386:SF26">
    <property type="entry name" value="TRANSPORT PROTEIN COMB"/>
    <property type="match status" value="1"/>
</dbReference>
<evidence type="ECO:0000256" key="6">
    <source>
        <dbReference type="ARBA" id="ARBA00022692"/>
    </source>
</evidence>
<dbReference type="RefSeq" id="WP_204915515.1">
    <property type="nucleotide sequence ID" value="NZ_JAFEUP010000002.1"/>
</dbReference>
<keyword evidence="4 9" id="KW-1003">Cell membrane</keyword>
<evidence type="ECO:0000313" key="14">
    <source>
        <dbReference type="Proteomes" id="UP000717995"/>
    </source>
</evidence>
<dbReference type="InterPro" id="IPR006144">
    <property type="entry name" value="Secretion_HlyD_CS"/>
</dbReference>
<proteinExistence type="inferred from homology"/>
<evidence type="ECO:0000259" key="11">
    <source>
        <dbReference type="Pfam" id="PF25994"/>
    </source>
</evidence>
<feature type="domain" description="AprE-like long alpha-helical hairpin" evidence="11">
    <location>
        <begin position="119"/>
        <end position="302"/>
    </location>
</feature>
<protein>
    <recommendedName>
        <fullName evidence="9">Membrane fusion protein (MFP) family protein</fullName>
    </recommendedName>
</protein>
<dbReference type="Pfam" id="PF25994">
    <property type="entry name" value="HH_AprE"/>
    <property type="match status" value="1"/>
</dbReference>
<keyword evidence="5 9" id="KW-0997">Cell inner membrane</keyword>
<name>A0ABS2IBP2_9GAMM</name>
<comment type="caution">
    <text evidence="13">The sequence shown here is derived from an EMBL/GenBank/DDBJ whole genome shotgun (WGS) entry which is preliminary data.</text>
</comment>
<evidence type="ECO:0000256" key="3">
    <source>
        <dbReference type="ARBA" id="ARBA00022448"/>
    </source>
</evidence>
<dbReference type="EMBL" id="JAFEUP010000002">
    <property type="protein sequence ID" value="MBM7060392.1"/>
    <property type="molecule type" value="Genomic_DNA"/>
</dbReference>
<dbReference type="InterPro" id="IPR058781">
    <property type="entry name" value="HH_AprE-like"/>
</dbReference>
<dbReference type="Gene3D" id="2.40.50.100">
    <property type="match status" value="1"/>
</dbReference>
<dbReference type="NCBIfam" id="TIGR01843">
    <property type="entry name" value="type_I_hlyD"/>
    <property type="match status" value="1"/>
</dbReference>
<dbReference type="Gene3D" id="2.40.30.170">
    <property type="match status" value="1"/>
</dbReference>
<dbReference type="InterPro" id="IPR050739">
    <property type="entry name" value="MFP"/>
</dbReference>